<sequence>MAETKSVTSDVGDSIYESFAVNAFLNALNRPVKRVV</sequence>
<name>M2AMB0_9BACT</name>
<reference evidence="1" key="2">
    <citation type="journal article" date="2013" name="Mar. Genomics">
        <title>Expression of sulfatases in Rhodopirellula baltica and the diversity of sulfatases in the genus Rhodopirellula.</title>
        <authorList>
            <person name="Wegner C.E."/>
            <person name="Richter-Heitmann T."/>
            <person name="Klindworth A."/>
            <person name="Klockow C."/>
            <person name="Richter M."/>
            <person name="Achstetter T."/>
            <person name="Glockner F.O."/>
            <person name="Harder J."/>
        </authorList>
    </citation>
    <scope>NUCLEOTIDE SEQUENCE [LARGE SCALE GENOMIC DNA]</scope>
    <source>
        <strain evidence="1">6C</strain>
    </source>
</reference>
<comment type="caution">
    <text evidence="1">The sequence shown here is derived from an EMBL/GenBank/DDBJ whole genome shotgun (WGS) entry which is preliminary data.</text>
</comment>
<proteinExistence type="predicted"/>
<dbReference type="AlphaFoldDB" id="M2AMB0"/>
<reference evidence="1" key="1">
    <citation type="submission" date="2012-11" db="EMBL/GenBank/DDBJ databases">
        <title>Permanent draft genomes of Rhodopirellula europaea strain SH398 and 6C.</title>
        <authorList>
            <person name="Richter M."/>
            <person name="Richter-Heitmann T."/>
            <person name="Frank C."/>
            <person name="Harder J."/>
            <person name="Glockner F.O."/>
        </authorList>
    </citation>
    <scope>NUCLEOTIDE SEQUENCE</scope>
    <source>
        <strain evidence="1">6C</strain>
    </source>
</reference>
<gene>
    <name evidence="1" type="ORF">RE6C_05495</name>
</gene>
<organism evidence="1 2">
    <name type="scientific">Rhodopirellula europaea 6C</name>
    <dbReference type="NCBI Taxonomy" id="1263867"/>
    <lineage>
        <taxon>Bacteria</taxon>
        <taxon>Pseudomonadati</taxon>
        <taxon>Planctomycetota</taxon>
        <taxon>Planctomycetia</taxon>
        <taxon>Pirellulales</taxon>
        <taxon>Pirellulaceae</taxon>
        <taxon>Rhodopirellula</taxon>
    </lineage>
</organism>
<dbReference type="EMBL" id="ANMO01000246">
    <property type="protein sequence ID" value="EMB13842.1"/>
    <property type="molecule type" value="Genomic_DNA"/>
</dbReference>
<evidence type="ECO:0000313" key="1">
    <source>
        <dbReference type="EMBL" id="EMB13842.1"/>
    </source>
</evidence>
<dbReference type="Proteomes" id="UP000011529">
    <property type="component" value="Unassembled WGS sequence"/>
</dbReference>
<keyword evidence="2" id="KW-1185">Reference proteome</keyword>
<protein>
    <submittedName>
        <fullName evidence="1">Uncharacterized protein</fullName>
    </submittedName>
</protein>
<evidence type="ECO:0000313" key="2">
    <source>
        <dbReference type="Proteomes" id="UP000011529"/>
    </source>
</evidence>
<accession>M2AMB0</accession>